<dbReference type="Gene3D" id="2.160.20.10">
    <property type="entry name" value="Single-stranded right-handed beta-helix, Pectin lyase-like"/>
    <property type="match status" value="2"/>
</dbReference>
<dbReference type="SUPFAM" id="SSF51126">
    <property type="entry name" value="Pectin lyase-like"/>
    <property type="match status" value="1"/>
</dbReference>
<dbReference type="OrthoDB" id="9760240at2"/>
<dbReference type="InterPro" id="IPR001478">
    <property type="entry name" value="PDZ"/>
</dbReference>
<reference evidence="2 3" key="1">
    <citation type="submission" date="2019-02" db="EMBL/GenBank/DDBJ databases">
        <title>Deep-cultivation of Planctomycetes and their phenomic and genomic characterization uncovers novel biology.</title>
        <authorList>
            <person name="Wiegand S."/>
            <person name="Jogler M."/>
            <person name="Boedeker C."/>
            <person name="Pinto D."/>
            <person name="Vollmers J."/>
            <person name="Rivas-Marin E."/>
            <person name="Kohn T."/>
            <person name="Peeters S.H."/>
            <person name="Heuer A."/>
            <person name="Rast P."/>
            <person name="Oberbeckmann S."/>
            <person name="Bunk B."/>
            <person name="Jeske O."/>
            <person name="Meyerdierks A."/>
            <person name="Storesund J.E."/>
            <person name="Kallscheuer N."/>
            <person name="Luecker S."/>
            <person name="Lage O.M."/>
            <person name="Pohl T."/>
            <person name="Merkel B.J."/>
            <person name="Hornburger P."/>
            <person name="Mueller R.-W."/>
            <person name="Bruemmer F."/>
            <person name="Labrenz M."/>
            <person name="Spormann A.M."/>
            <person name="Op Den Camp H."/>
            <person name="Overmann J."/>
            <person name="Amann R."/>
            <person name="Jetten M.S.M."/>
            <person name="Mascher T."/>
            <person name="Medema M.H."/>
            <person name="Devos D.P."/>
            <person name="Kaster A.-K."/>
            <person name="Ovreas L."/>
            <person name="Rohde M."/>
            <person name="Galperin M.Y."/>
            <person name="Jogler C."/>
        </authorList>
    </citation>
    <scope>NUCLEOTIDE SEQUENCE [LARGE SCALE GENOMIC DNA]</scope>
    <source>
        <strain evidence="2 3">Poly51</strain>
    </source>
</reference>
<dbReference type="SMART" id="SM00228">
    <property type="entry name" value="PDZ"/>
    <property type="match status" value="1"/>
</dbReference>
<dbReference type="Gene3D" id="2.30.42.10">
    <property type="match status" value="1"/>
</dbReference>
<dbReference type="InterPro" id="IPR011050">
    <property type="entry name" value="Pectin_lyase_fold/virulence"/>
</dbReference>
<organism evidence="2 3">
    <name type="scientific">Rubripirellula tenax</name>
    <dbReference type="NCBI Taxonomy" id="2528015"/>
    <lineage>
        <taxon>Bacteria</taxon>
        <taxon>Pseudomonadati</taxon>
        <taxon>Planctomycetota</taxon>
        <taxon>Planctomycetia</taxon>
        <taxon>Pirellulales</taxon>
        <taxon>Pirellulaceae</taxon>
        <taxon>Rubripirellula</taxon>
    </lineage>
</organism>
<dbReference type="SMART" id="SM00710">
    <property type="entry name" value="PbH1"/>
    <property type="match status" value="5"/>
</dbReference>
<accession>A0A5C6EBH8</accession>
<dbReference type="PROSITE" id="PS50106">
    <property type="entry name" value="PDZ"/>
    <property type="match status" value="1"/>
</dbReference>
<dbReference type="RefSeq" id="WP_146461730.1">
    <property type="nucleotide sequence ID" value="NZ_SJPW01000008.1"/>
</dbReference>
<sequence>MREPLPLTSALLAFVLTSTFVFTSPLFGADLYVSPDGNDVNAGTADSPLASLARAKALARPVLGKETVTVHVADGTYYLPETLAFEPGDSGTQEFPVVYRAANEGGAILSGGTRLELVWQAHRDGVFVAKTPTGLTIDQLFIDGQNQRMARYPNFDAAKKTAAYQGFSADAFAKSRADGWANPVGGYIHAMHRSRWGGYHYRITGKDSEGEVTYEGGWQNNRQMGMHDEFRMVENIFEELDAPGEWFHDPSTQSLYYMPFAGTDLHSATVDVVRLRHLIEFRGTEEKPVRFIALQGFVIRHAARTFMDTSELMLRSDWAIYRGGSIVLTGTEDVQILDTEFDQVGGNAVFVSNYNRRALVKGCHIHDVGASGVCFVGDPDAVRDPLFGYGRKNDLSKIDRTPGPKTNNYPADSRVEDCLIHGIGRVERQPAGVQIEMASRITVRDCSVYDCARAGLNVGDGAWGGHLIEGCDVFDTVLETHDHGSFNSWGRDRYWRSDHLTASQAAVDKDPTLPFLDAVETTVIRNNRFRCDHGWDIDLDDGSSNYDIYNNLLLSGGLKLREGFRRRAWNNITVNNGLHPHVWFNHSDDEVFGNIFMSAPKGARMPSETAKGKRVDGNLYFSNDPSIKDVHAKYGWDVHSIVADPGFVNPKAGDFRVADDSPALQIGFANFPMDQFGVKKPSLRAIAETPVIPTLTIVDAESPERRTQVANEKPFTYFWLGAKLTELTGEAFSAFGVSKEAGGVALSDVKPTSDAARSGLKDGDLIQGINGSGVKRAVDLLAVFQNGDGAPVSLKLVRDQQAMELVIEPTVVVSFESSETDDGFSTLVPEAQTNRNVDTNLGVKESPTRVLVDGKLNRGYGPVFPNGVTGGIYRMDLGSPQSVTAITSWTSNVNGIRGAQKYTLYGSRADKDPGWDVDDASRFTAIGSVDTTSVKSQALNAVSVRAKTGSDLGEFRWVVWRTSPVSPRSENSAFQELNVQTAP</sequence>
<protein>
    <recommendedName>
        <fullName evidence="1">PDZ domain-containing protein</fullName>
    </recommendedName>
</protein>
<keyword evidence="3" id="KW-1185">Reference proteome</keyword>
<evidence type="ECO:0000259" key="1">
    <source>
        <dbReference type="PROSITE" id="PS50106"/>
    </source>
</evidence>
<evidence type="ECO:0000313" key="3">
    <source>
        <dbReference type="Proteomes" id="UP000318288"/>
    </source>
</evidence>
<name>A0A5C6EBH8_9BACT</name>
<feature type="domain" description="PDZ" evidence="1">
    <location>
        <begin position="724"/>
        <end position="781"/>
    </location>
</feature>
<dbReference type="PANTHER" id="PTHR36453">
    <property type="entry name" value="SECRETED PROTEIN-RELATED"/>
    <property type="match status" value="1"/>
</dbReference>
<comment type="caution">
    <text evidence="2">The sequence shown here is derived from an EMBL/GenBank/DDBJ whole genome shotgun (WGS) entry which is preliminary data.</text>
</comment>
<gene>
    <name evidence="2" type="ORF">Poly51_54650</name>
</gene>
<dbReference type="InterPro" id="IPR036034">
    <property type="entry name" value="PDZ_sf"/>
</dbReference>
<dbReference type="EMBL" id="SJPW01000008">
    <property type="protein sequence ID" value="TWU46070.1"/>
    <property type="molecule type" value="Genomic_DNA"/>
</dbReference>
<proteinExistence type="predicted"/>
<evidence type="ECO:0000313" key="2">
    <source>
        <dbReference type="EMBL" id="TWU46070.1"/>
    </source>
</evidence>
<dbReference type="AlphaFoldDB" id="A0A5C6EBH8"/>
<dbReference type="InterPro" id="IPR006626">
    <property type="entry name" value="PbH1"/>
</dbReference>
<dbReference type="PANTHER" id="PTHR36453:SF1">
    <property type="entry name" value="RIGHT HANDED BETA HELIX DOMAIN-CONTAINING PROTEIN"/>
    <property type="match status" value="1"/>
</dbReference>
<dbReference type="InterPro" id="IPR012334">
    <property type="entry name" value="Pectin_lyas_fold"/>
</dbReference>
<dbReference type="Proteomes" id="UP000318288">
    <property type="component" value="Unassembled WGS sequence"/>
</dbReference>
<dbReference type="SUPFAM" id="SSF50156">
    <property type="entry name" value="PDZ domain-like"/>
    <property type="match status" value="1"/>
</dbReference>